<dbReference type="Proteomes" id="UP000027059">
    <property type="component" value="Chromosome"/>
</dbReference>
<dbReference type="KEGG" id="lfp:Y981_05150"/>
<dbReference type="GO" id="GO:0005829">
    <property type="term" value="C:cytosol"/>
    <property type="evidence" value="ECO:0007669"/>
    <property type="project" value="TreeGrafter"/>
</dbReference>
<evidence type="ECO:0000313" key="15">
    <source>
        <dbReference type="Proteomes" id="UP000027059"/>
    </source>
</evidence>
<dbReference type="FunFam" id="3.30.54.20:FF:000001">
    <property type="entry name" value="Alanine--tRNA ligase"/>
    <property type="match status" value="1"/>
</dbReference>
<dbReference type="AlphaFoldDB" id="A0A059XTJ4"/>
<reference evidence="15" key="1">
    <citation type="submission" date="2014-02" db="EMBL/GenBank/DDBJ databases">
        <title>Complete genome sequence and comparative genomic analysis of the nitrogen-fixing bacterium Leptospirillum ferriphilum YSK.</title>
        <authorList>
            <person name="Guo X."/>
            <person name="Yin H."/>
            <person name="Liang Y."/>
            <person name="Hu Q."/>
            <person name="Ma L."/>
            <person name="Xiao Y."/>
            <person name="Zhang X."/>
            <person name="Qiu G."/>
            <person name="Liu X."/>
        </authorList>
    </citation>
    <scope>NUCLEOTIDE SEQUENCE [LARGE SCALE GENOMIC DNA]</scope>
    <source>
        <strain evidence="15">YSK</strain>
    </source>
</reference>
<dbReference type="FunFam" id="3.30.980.10:FF:000004">
    <property type="entry name" value="Alanine--tRNA ligase, cytoplasmic"/>
    <property type="match status" value="1"/>
</dbReference>
<dbReference type="InterPro" id="IPR002318">
    <property type="entry name" value="Ala-tRNA-lgiase_IIc"/>
</dbReference>
<sequence>MDSWELRQKFLLYFNGSGHDVVPSASLIPAGDPTLLFTNAGMVPFKDIFLGAEKTTRKRAVSIQKCVRAGGKHNDLDRVGFTRRHHTFFEMMGNFSFGDYFKKEAISFAWTFLTKELGMDRRLLWVTVYREDDEAERLWREVTDVLPDRIVRLGEKDNFWQMGDTGPCGPCSEILVDQGERFSCGSPDCKVGCDCDRFLEIWNLVFMQYDRNAEGVLSPLPRPSIDTGMGLERLSAVVQKKDSNYETDLFMPLIRTIETYSRVHYGAGEGSLDHAYRVIADHLRSSVFLLHEGIAPSNEGRGHVLRRIIRRALLFGRELGLPHPILPSLAESVAEMMAKPYPELRTSLSRIQDVLRLEEGRFHQTLESGLPLVQEMLRTLEKKQEKVFPGEMLFLLHDTHGFPLDIVEDAAKMQGILLDYKGFEEKMEEQRERGRSSWTGKKEDFPLPSDKLKKSVEFQGYEKTSMQGTVLFLLNGKEEVKEVHAGESVLVVLDKTVFYPEGGGQVGDVGDLIGPFGYIRVRGAKKPYPGWIVLSGEVVSGKVSVGETIDQHVDEEARQGSERHHTATHLLHAALRTVLGEQVRQAGSLVAPERLRFDFTCPHPVSPENLLAVEALVNGWIFRNSPVDASEMEKSKALDMGALAFFDEKYGDRVRVVQVPGTSVELCGGTHVRSTGQIGSLLILQETGVAAGIRRIEAVAGPLAYQKAVTWRQELKDLRELLEAGTSSLEEKTRTILRENAACQKEIQSLKSRLFSLEEKHSRKETLEVEGHQLAVLHVSLDDPRELRVRMDAIKSKIPSGAILLIGETTDKLAFLGWTSSDLGEAFPISQWVKTLAAEVGGKGGGKPSWAEGGGPKPDDVGGFLQSAKSRMEEAFRSRFHVTGPLSGRNG</sequence>
<evidence type="ECO:0000256" key="7">
    <source>
        <dbReference type="ARBA" id="ARBA00022840"/>
    </source>
</evidence>
<evidence type="ECO:0000256" key="5">
    <source>
        <dbReference type="ARBA" id="ARBA00022741"/>
    </source>
</evidence>
<dbReference type="PROSITE" id="PS50860">
    <property type="entry name" value="AA_TRNA_LIGASE_II_ALA"/>
    <property type="match status" value="1"/>
</dbReference>
<dbReference type="EMBL" id="CP007243">
    <property type="protein sequence ID" value="AIA30380.1"/>
    <property type="molecule type" value="Genomic_DNA"/>
</dbReference>
<keyword evidence="10 11" id="KW-0030">Aminoacyl-tRNA synthetase</keyword>
<dbReference type="HAMAP" id="MF_00036_B">
    <property type="entry name" value="Ala_tRNA_synth_B"/>
    <property type="match status" value="1"/>
</dbReference>
<accession>A0A059XTJ4</accession>
<protein>
    <recommendedName>
        <fullName evidence="11">Alanine--tRNA ligase</fullName>
        <ecNumber evidence="11">6.1.1.7</ecNumber>
    </recommendedName>
    <alternativeName>
        <fullName evidence="11">Alanyl-tRNA synthetase</fullName>
        <shortName evidence="11">AlaRS</shortName>
    </alternativeName>
</protein>
<dbReference type="InterPro" id="IPR018165">
    <property type="entry name" value="Ala-tRNA-synth_IIc_core"/>
</dbReference>
<keyword evidence="15" id="KW-1185">Reference proteome</keyword>
<feature type="binding site" evidence="11">
    <location>
        <position position="569"/>
    </location>
    <ligand>
        <name>Zn(2+)</name>
        <dbReference type="ChEBI" id="CHEBI:29105"/>
    </ligand>
</feature>
<evidence type="ECO:0000256" key="3">
    <source>
        <dbReference type="ARBA" id="ARBA00022598"/>
    </source>
</evidence>
<dbReference type="InterPro" id="IPR045864">
    <property type="entry name" value="aa-tRNA-synth_II/BPL/LPL"/>
</dbReference>
<dbReference type="GO" id="GO:0006419">
    <property type="term" value="P:alanyl-tRNA aminoacylation"/>
    <property type="evidence" value="ECO:0007669"/>
    <property type="project" value="UniProtKB-UniRule"/>
</dbReference>
<comment type="catalytic activity">
    <reaction evidence="11">
        <text>tRNA(Ala) + L-alanine + ATP = L-alanyl-tRNA(Ala) + AMP + diphosphate</text>
        <dbReference type="Rhea" id="RHEA:12540"/>
        <dbReference type="Rhea" id="RHEA-COMP:9657"/>
        <dbReference type="Rhea" id="RHEA-COMP:9923"/>
        <dbReference type="ChEBI" id="CHEBI:30616"/>
        <dbReference type="ChEBI" id="CHEBI:33019"/>
        <dbReference type="ChEBI" id="CHEBI:57972"/>
        <dbReference type="ChEBI" id="CHEBI:78442"/>
        <dbReference type="ChEBI" id="CHEBI:78497"/>
        <dbReference type="ChEBI" id="CHEBI:456215"/>
        <dbReference type="EC" id="6.1.1.7"/>
    </reaction>
</comment>
<evidence type="ECO:0000256" key="11">
    <source>
        <dbReference type="HAMAP-Rule" id="MF_00036"/>
    </source>
</evidence>
<dbReference type="InterPro" id="IPR018164">
    <property type="entry name" value="Ala-tRNA-synth_IIc_N"/>
</dbReference>
<dbReference type="CDD" id="cd00673">
    <property type="entry name" value="AlaRS_core"/>
    <property type="match status" value="1"/>
</dbReference>
<dbReference type="GO" id="GO:0000049">
    <property type="term" value="F:tRNA binding"/>
    <property type="evidence" value="ECO:0007669"/>
    <property type="project" value="UniProtKB-KW"/>
</dbReference>
<evidence type="ECO:0000259" key="13">
    <source>
        <dbReference type="PROSITE" id="PS50860"/>
    </source>
</evidence>
<reference evidence="14 15" key="2">
    <citation type="journal article" date="2015" name="Biomed. Res. Int.">
        <title>Effects of Arsenite Resistance on the Growth and Functional Gene Expression of Leptospirillum ferriphilum and Acidithiobacillus thiooxidans in Pure Culture and Coculture.</title>
        <authorList>
            <person name="Jiang H."/>
            <person name="Liang Y."/>
            <person name="Yin H."/>
            <person name="Xiao Y."/>
            <person name="Guo X."/>
            <person name="Xu Y."/>
            <person name="Hu Q."/>
            <person name="Liu H."/>
            <person name="Liu X."/>
        </authorList>
    </citation>
    <scope>NUCLEOTIDE SEQUENCE [LARGE SCALE GENOMIC DNA]</scope>
    <source>
        <strain evidence="14 15">YSK</strain>
    </source>
</reference>
<comment type="similarity">
    <text evidence="1 11">Belongs to the class-II aminoacyl-tRNA synthetase family.</text>
</comment>
<dbReference type="Gene3D" id="3.10.310.40">
    <property type="match status" value="1"/>
</dbReference>
<dbReference type="GO" id="GO:0008270">
    <property type="term" value="F:zinc ion binding"/>
    <property type="evidence" value="ECO:0007669"/>
    <property type="project" value="UniProtKB-UniRule"/>
</dbReference>
<dbReference type="FunFam" id="3.10.310.40:FF:000001">
    <property type="entry name" value="Alanine--tRNA ligase"/>
    <property type="match status" value="1"/>
</dbReference>
<dbReference type="FunFam" id="3.30.930.10:FF:000004">
    <property type="entry name" value="Alanine--tRNA ligase"/>
    <property type="match status" value="1"/>
</dbReference>
<dbReference type="InterPro" id="IPR050058">
    <property type="entry name" value="Ala-tRNA_ligase"/>
</dbReference>
<evidence type="ECO:0000256" key="6">
    <source>
        <dbReference type="ARBA" id="ARBA00022833"/>
    </source>
</evidence>
<keyword evidence="7 11" id="KW-0067">ATP-binding</keyword>
<evidence type="ECO:0000256" key="2">
    <source>
        <dbReference type="ARBA" id="ARBA00022555"/>
    </source>
</evidence>
<feature type="region of interest" description="Disordered" evidence="12">
    <location>
        <begin position="843"/>
        <end position="864"/>
    </location>
</feature>
<evidence type="ECO:0000256" key="9">
    <source>
        <dbReference type="ARBA" id="ARBA00022917"/>
    </source>
</evidence>
<evidence type="ECO:0000256" key="1">
    <source>
        <dbReference type="ARBA" id="ARBA00008226"/>
    </source>
</evidence>
<dbReference type="PANTHER" id="PTHR11777:SF9">
    <property type="entry name" value="ALANINE--TRNA LIGASE, CYTOPLASMIC"/>
    <property type="match status" value="1"/>
</dbReference>
<dbReference type="PANTHER" id="PTHR11777">
    <property type="entry name" value="ALANYL-TRNA SYNTHETASE"/>
    <property type="match status" value="1"/>
</dbReference>
<feature type="domain" description="Alanyl-transfer RNA synthetases family profile" evidence="13">
    <location>
        <begin position="1"/>
        <end position="710"/>
    </location>
</feature>
<dbReference type="SUPFAM" id="SSF55681">
    <property type="entry name" value="Class II aaRS and biotin synthetases"/>
    <property type="match status" value="1"/>
</dbReference>
<dbReference type="HOGENOM" id="CLU_004485_1_1_0"/>
<dbReference type="SUPFAM" id="SSF55186">
    <property type="entry name" value="ThrRS/AlaRS common domain"/>
    <property type="match status" value="1"/>
</dbReference>
<dbReference type="Gene3D" id="3.30.54.20">
    <property type="match status" value="1"/>
</dbReference>
<dbReference type="Pfam" id="PF01411">
    <property type="entry name" value="tRNA-synt_2c"/>
    <property type="match status" value="1"/>
</dbReference>
<proteinExistence type="inferred from homology"/>
<keyword evidence="5 11" id="KW-0547">Nucleotide-binding</keyword>
<dbReference type="NCBIfam" id="TIGR00344">
    <property type="entry name" value="alaS"/>
    <property type="match status" value="1"/>
</dbReference>
<name>A0A059XTJ4_9BACT</name>
<dbReference type="PRINTS" id="PR00980">
    <property type="entry name" value="TRNASYNTHALA"/>
</dbReference>
<dbReference type="InterPro" id="IPR023033">
    <property type="entry name" value="Ala_tRNA_ligase_euk/bac"/>
</dbReference>
<dbReference type="GO" id="GO:0005524">
    <property type="term" value="F:ATP binding"/>
    <property type="evidence" value="ECO:0007669"/>
    <property type="project" value="UniProtKB-UniRule"/>
</dbReference>
<dbReference type="SUPFAM" id="SSF101353">
    <property type="entry name" value="Putative anticodon-binding domain of alanyl-tRNA synthetase (AlaRS)"/>
    <property type="match status" value="1"/>
</dbReference>
<feature type="binding site" evidence="11">
    <location>
        <position position="671"/>
    </location>
    <ligand>
        <name>Zn(2+)</name>
        <dbReference type="ChEBI" id="CHEBI:29105"/>
    </ligand>
</feature>
<dbReference type="GO" id="GO:0002161">
    <property type="term" value="F:aminoacyl-tRNA deacylase activity"/>
    <property type="evidence" value="ECO:0007669"/>
    <property type="project" value="TreeGrafter"/>
</dbReference>
<gene>
    <name evidence="11" type="primary">alaS</name>
    <name evidence="14" type="ORF">Y981_05150</name>
</gene>
<keyword evidence="8 11" id="KW-0694">RNA-binding</keyword>
<dbReference type="InterPro" id="IPR018163">
    <property type="entry name" value="Thr/Ala-tRNA-synth_IIc_edit"/>
</dbReference>
<evidence type="ECO:0000256" key="8">
    <source>
        <dbReference type="ARBA" id="ARBA00022884"/>
    </source>
</evidence>
<dbReference type="Gene3D" id="3.30.930.10">
    <property type="entry name" value="Bira Bifunctional Protein, Domain 2"/>
    <property type="match status" value="1"/>
</dbReference>
<evidence type="ECO:0000256" key="4">
    <source>
        <dbReference type="ARBA" id="ARBA00022723"/>
    </source>
</evidence>
<feature type="binding site" evidence="11">
    <location>
        <position position="667"/>
    </location>
    <ligand>
        <name>Zn(2+)</name>
        <dbReference type="ChEBI" id="CHEBI:29105"/>
    </ligand>
</feature>
<dbReference type="Pfam" id="PF02272">
    <property type="entry name" value="DHHA1"/>
    <property type="match status" value="1"/>
</dbReference>
<dbReference type="RefSeq" id="WP_014960859.1">
    <property type="nucleotide sequence ID" value="NZ_CP007243.1"/>
</dbReference>
<dbReference type="SUPFAM" id="SSF50447">
    <property type="entry name" value="Translation proteins"/>
    <property type="match status" value="1"/>
</dbReference>
<evidence type="ECO:0000313" key="14">
    <source>
        <dbReference type="EMBL" id="AIA30380.1"/>
    </source>
</evidence>
<dbReference type="Pfam" id="PF07973">
    <property type="entry name" value="tRNA_SAD"/>
    <property type="match status" value="1"/>
</dbReference>
<keyword evidence="2 11" id="KW-0820">tRNA-binding</keyword>
<dbReference type="InterPro" id="IPR003156">
    <property type="entry name" value="DHHA1_dom"/>
</dbReference>
<keyword evidence="9 11" id="KW-0648">Protein biosynthesis</keyword>
<dbReference type="InterPro" id="IPR012947">
    <property type="entry name" value="tRNA_SAD"/>
</dbReference>
<dbReference type="GO" id="GO:0004813">
    <property type="term" value="F:alanine-tRNA ligase activity"/>
    <property type="evidence" value="ECO:0007669"/>
    <property type="project" value="UniProtKB-UniRule"/>
</dbReference>
<evidence type="ECO:0000256" key="10">
    <source>
        <dbReference type="ARBA" id="ARBA00023146"/>
    </source>
</evidence>
<dbReference type="InterPro" id="IPR009000">
    <property type="entry name" value="Transl_B-barrel_sf"/>
</dbReference>
<comment type="domain">
    <text evidence="11">Consists of three domains; the N-terminal catalytic domain, the editing domain and the C-terminal C-Ala domain. The editing domain removes incorrectly charged amino acids, while the C-Ala domain, along with tRNA(Ala), serves as a bridge to cooperatively bring together the editing and aminoacylation centers thus stimulating deacylation of misacylated tRNAs.</text>
</comment>
<comment type="cofactor">
    <cofactor evidence="11">
        <name>Zn(2+)</name>
        <dbReference type="ChEBI" id="CHEBI:29105"/>
    </cofactor>
    <text evidence="11">Binds 1 zinc ion per subunit.</text>
</comment>
<keyword evidence="6 11" id="KW-0862">Zinc</keyword>
<keyword evidence="4 11" id="KW-0479">Metal-binding</keyword>
<evidence type="ECO:0000256" key="12">
    <source>
        <dbReference type="SAM" id="MobiDB-lite"/>
    </source>
</evidence>
<feature type="binding site" evidence="11">
    <location>
        <position position="565"/>
    </location>
    <ligand>
        <name>Zn(2+)</name>
        <dbReference type="ChEBI" id="CHEBI:29105"/>
    </ligand>
</feature>
<comment type="subcellular location">
    <subcellularLocation>
        <location evidence="11">Cytoplasm</location>
    </subcellularLocation>
</comment>
<dbReference type="InterPro" id="IPR018162">
    <property type="entry name" value="Ala-tRNA-ligase_IIc_anticod-bd"/>
</dbReference>
<comment type="function">
    <text evidence="11">Catalyzes the attachment of alanine to tRNA(Ala) in a two-step reaction: alanine is first activated by ATP to form Ala-AMP and then transferred to the acceptor end of tRNA(Ala). Also edits incorrectly charged Ser-tRNA(Ala) and Gly-tRNA(Ala) via its editing domain.</text>
</comment>
<organism evidence="14 15">
    <name type="scientific">Leptospirillum ferriphilum YSK</name>
    <dbReference type="NCBI Taxonomy" id="1441628"/>
    <lineage>
        <taxon>Bacteria</taxon>
        <taxon>Pseudomonadati</taxon>
        <taxon>Nitrospirota</taxon>
        <taxon>Nitrospiria</taxon>
        <taxon>Nitrospirales</taxon>
        <taxon>Nitrospiraceae</taxon>
        <taxon>Leptospirillum</taxon>
    </lineage>
</organism>
<keyword evidence="11" id="KW-0963">Cytoplasm</keyword>
<keyword evidence="3 11" id="KW-0436">Ligase</keyword>
<dbReference type="Gene3D" id="3.30.980.10">
    <property type="entry name" value="Threonyl-trna Synthetase, Chain A, domain 2"/>
    <property type="match status" value="1"/>
</dbReference>
<dbReference type="EC" id="6.1.1.7" evidence="11"/>
<dbReference type="Gene3D" id="2.40.30.130">
    <property type="match status" value="1"/>
</dbReference>
<dbReference type="SMART" id="SM00863">
    <property type="entry name" value="tRNA_SAD"/>
    <property type="match status" value="1"/>
</dbReference>
<feature type="compositionally biased region" description="Gly residues" evidence="12">
    <location>
        <begin position="843"/>
        <end position="856"/>
    </location>
</feature>
<dbReference type="OrthoDB" id="9803884at2"/>